<feature type="domain" description="Radical SAM core" evidence="7">
    <location>
        <begin position="65"/>
        <end position="282"/>
    </location>
</feature>
<keyword evidence="1" id="KW-0004">4Fe-4S</keyword>
<dbReference type="SFLD" id="SFLDS00029">
    <property type="entry name" value="Radical_SAM"/>
    <property type="match status" value="1"/>
</dbReference>
<keyword evidence="2 6" id="KW-0949">S-adenosyl-L-methionine</keyword>
<evidence type="ECO:0000256" key="3">
    <source>
        <dbReference type="ARBA" id="ARBA00022723"/>
    </source>
</evidence>
<keyword evidence="3 6" id="KW-0479">Metal-binding</keyword>
<dbReference type="PIRSF" id="PIRSF004869">
    <property type="entry name" value="PflX_prd"/>
    <property type="match status" value="1"/>
</dbReference>
<dbReference type="InterPro" id="IPR013785">
    <property type="entry name" value="Aldolase_TIM"/>
</dbReference>
<protein>
    <submittedName>
        <fullName evidence="8">Radical SAM protein</fullName>
    </submittedName>
</protein>
<dbReference type="InterPro" id="IPR034457">
    <property type="entry name" value="Organic_radical-activating"/>
</dbReference>
<dbReference type="Pfam" id="PF04055">
    <property type="entry name" value="Radical_SAM"/>
    <property type="match status" value="1"/>
</dbReference>
<dbReference type="InterPro" id="IPR007197">
    <property type="entry name" value="rSAM"/>
</dbReference>
<dbReference type="PANTHER" id="PTHR30352">
    <property type="entry name" value="PYRUVATE FORMATE-LYASE-ACTIVATING ENZYME"/>
    <property type="match status" value="1"/>
</dbReference>
<evidence type="ECO:0000256" key="1">
    <source>
        <dbReference type="ARBA" id="ARBA00022485"/>
    </source>
</evidence>
<gene>
    <name evidence="8" type="ORF">IAC42_00820</name>
</gene>
<dbReference type="Gene3D" id="3.20.20.70">
    <property type="entry name" value="Aldolase class I"/>
    <property type="match status" value="1"/>
</dbReference>
<comment type="caution">
    <text evidence="8">The sequence shown here is derived from an EMBL/GenBank/DDBJ whole genome shotgun (WGS) entry which is preliminary data.</text>
</comment>
<keyword evidence="4 6" id="KW-0408">Iron</keyword>
<evidence type="ECO:0000313" key="8">
    <source>
        <dbReference type="EMBL" id="MBO8442292.1"/>
    </source>
</evidence>
<dbReference type="SFLD" id="SFLDG01101">
    <property type="entry name" value="Uncharacterised_Radical_SAM_Su"/>
    <property type="match status" value="1"/>
</dbReference>
<dbReference type="InterPro" id="IPR016431">
    <property type="entry name" value="Pyrv-formate_lyase-activ_prd"/>
</dbReference>
<dbReference type="GO" id="GO:0046872">
    <property type="term" value="F:metal ion binding"/>
    <property type="evidence" value="ECO:0007669"/>
    <property type="project" value="UniProtKB-KW"/>
</dbReference>
<organism evidence="8 9">
    <name type="scientific">Candidatus Aphodenecus pullistercoris</name>
    <dbReference type="NCBI Taxonomy" id="2840669"/>
    <lineage>
        <taxon>Bacteria</taxon>
        <taxon>Pseudomonadati</taxon>
        <taxon>Spirochaetota</taxon>
        <taxon>Spirochaetia</taxon>
        <taxon>Spirochaetales</taxon>
        <taxon>Candidatus Aphodenecus</taxon>
    </lineage>
</organism>
<dbReference type="EMBL" id="JADIMU010000006">
    <property type="protein sequence ID" value="MBO8442292.1"/>
    <property type="molecule type" value="Genomic_DNA"/>
</dbReference>
<dbReference type="InterPro" id="IPR027596">
    <property type="entry name" value="AmmeMemoSam_rS"/>
</dbReference>
<dbReference type="CDD" id="cd01335">
    <property type="entry name" value="Radical_SAM"/>
    <property type="match status" value="1"/>
</dbReference>
<accession>A0A9D9HAF4</accession>
<evidence type="ECO:0000256" key="5">
    <source>
        <dbReference type="ARBA" id="ARBA00023014"/>
    </source>
</evidence>
<dbReference type="GO" id="GO:0003824">
    <property type="term" value="F:catalytic activity"/>
    <property type="evidence" value="ECO:0007669"/>
    <property type="project" value="InterPro"/>
</dbReference>
<evidence type="ECO:0000256" key="2">
    <source>
        <dbReference type="ARBA" id="ARBA00022691"/>
    </source>
</evidence>
<evidence type="ECO:0000256" key="4">
    <source>
        <dbReference type="ARBA" id="ARBA00023004"/>
    </source>
</evidence>
<proteinExistence type="predicted"/>
<comment type="cofactor">
    <cofactor evidence="6">
        <name>[4Fe-4S] cluster</name>
        <dbReference type="ChEBI" id="CHEBI:49883"/>
    </cofactor>
    <text evidence="6">Binds 1 [4Fe-4S] cluster. The cluster is coordinated with 3 cysteines and an exchangeable S-adenosyl-L-methionine.</text>
</comment>
<name>A0A9D9HAF4_9SPIR</name>
<dbReference type="PANTHER" id="PTHR30352:SF5">
    <property type="entry name" value="PYRUVATE FORMATE-LYASE 1-ACTIVATING ENZYME"/>
    <property type="match status" value="1"/>
</dbReference>
<evidence type="ECO:0000256" key="6">
    <source>
        <dbReference type="PIRSR" id="PIRSR004869-50"/>
    </source>
</evidence>
<dbReference type="AlphaFoldDB" id="A0A9D9HAF4"/>
<reference evidence="8" key="1">
    <citation type="submission" date="2020-10" db="EMBL/GenBank/DDBJ databases">
        <authorList>
            <person name="Gilroy R."/>
        </authorList>
    </citation>
    <scope>NUCLEOTIDE SEQUENCE</scope>
    <source>
        <strain evidence="8">11167</strain>
    </source>
</reference>
<dbReference type="InterPro" id="IPR058240">
    <property type="entry name" value="rSAM_sf"/>
</dbReference>
<feature type="binding site" evidence="6">
    <location>
        <position position="80"/>
    </location>
    <ligand>
        <name>[4Fe-4S] cluster</name>
        <dbReference type="ChEBI" id="CHEBI:49883"/>
        <note>4Fe-4S-S-AdoMet</note>
    </ligand>
</feature>
<dbReference type="PROSITE" id="PS51918">
    <property type="entry name" value="RADICAL_SAM"/>
    <property type="match status" value="1"/>
</dbReference>
<dbReference type="SUPFAM" id="SSF102114">
    <property type="entry name" value="Radical SAM enzymes"/>
    <property type="match status" value="1"/>
</dbReference>
<keyword evidence="5 6" id="KW-0411">Iron-sulfur</keyword>
<feature type="binding site" evidence="6">
    <location>
        <position position="84"/>
    </location>
    <ligand>
        <name>[4Fe-4S] cluster</name>
        <dbReference type="ChEBI" id="CHEBI:49883"/>
        <note>4Fe-4S-S-AdoMet</note>
    </ligand>
</feature>
<dbReference type="GO" id="GO:0051539">
    <property type="term" value="F:4 iron, 4 sulfur cluster binding"/>
    <property type="evidence" value="ECO:0007669"/>
    <property type="project" value="UniProtKB-KW"/>
</dbReference>
<evidence type="ECO:0000313" key="9">
    <source>
        <dbReference type="Proteomes" id="UP000823633"/>
    </source>
</evidence>
<sequence>MPSSRHLRARFSVKCDFCFRQCEIPPSGRGWCAVRVNRGGAIRSLQGHRLAALAIDPVEKKPLHHFLPGSLTLSLAQCGCSFDCDFCQNADIAKALVAGEEASPPSIVTLALEKDLPSISFTYTEPLVWQDYMIPVAEAAHEAGLRTVMVTNGAFSQASLERLLPLIDAYNIDLKGDEDFYRNVCHASMAPVLDAIGRIAAHGAHLEVTTMLIEGIHDEAMVRRLSGLLEEAGVKVWHLTRFFPRRRMARCQATGEECLDRLYAVASEGNIPHIYKGNTMYPVPMRCPSCGKVLERMAFDGRCPHCGASIYGLWS</sequence>
<reference evidence="8" key="2">
    <citation type="journal article" date="2021" name="PeerJ">
        <title>Extensive microbial diversity within the chicken gut microbiome revealed by metagenomics and culture.</title>
        <authorList>
            <person name="Gilroy R."/>
            <person name="Ravi A."/>
            <person name="Getino M."/>
            <person name="Pursley I."/>
            <person name="Horton D.L."/>
            <person name="Alikhan N.F."/>
            <person name="Baker D."/>
            <person name="Gharbi K."/>
            <person name="Hall N."/>
            <person name="Watson M."/>
            <person name="Adriaenssens E.M."/>
            <person name="Foster-Nyarko E."/>
            <person name="Jarju S."/>
            <person name="Secka A."/>
            <person name="Antonio M."/>
            <person name="Oren A."/>
            <person name="Chaudhuri R.R."/>
            <person name="La Ragione R."/>
            <person name="Hildebrand F."/>
            <person name="Pallen M.J."/>
        </authorList>
    </citation>
    <scope>NUCLEOTIDE SEQUENCE</scope>
    <source>
        <strain evidence="8">11167</strain>
    </source>
</reference>
<evidence type="ECO:0000259" key="7">
    <source>
        <dbReference type="PROSITE" id="PS51918"/>
    </source>
</evidence>
<feature type="binding site" evidence="6">
    <location>
        <position position="87"/>
    </location>
    <ligand>
        <name>[4Fe-4S] cluster</name>
        <dbReference type="ChEBI" id="CHEBI:49883"/>
        <note>4Fe-4S-S-AdoMet</note>
    </ligand>
</feature>
<dbReference type="Proteomes" id="UP000823633">
    <property type="component" value="Unassembled WGS sequence"/>
</dbReference>